<proteinExistence type="inferred from homology"/>
<dbReference type="SUPFAM" id="SSF46894">
    <property type="entry name" value="C-terminal effector domain of the bipartite response regulators"/>
    <property type="match status" value="1"/>
</dbReference>
<dbReference type="NCBIfam" id="NF006145">
    <property type="entry name" value="PRK08295.1-2"/>
    <property type="match status" value="1"/>
</dbReference>
<dbReference type="PANTHER" id="PTHR30385">
    <property type="entry name" value="SIGMA FACTOR F FLAGELLAR"/>
    <property type="match status" value="1"/>
</dbReference>
<keyword evidence="6" id="KW-0804">Transcription</keyword>
<gene>
    <name evidence="9" type="primary">sigH</name>
    <name evidence="9" type="ORF">WMO37_08550</name>
</gene>
<dbReference type="NCBIfam" id="TIGR02937">
    <property type="entry name" value="sigma70-ECF"/>
    <property type="match status" value="1"/>
</dbReference>
<dbReference type="NCBIfam" id="NF006147">
    <property type="entry name" value="PRK08295.1-4"/>
    <property type="match status" value="1"/>
</dbReference>
<evidence type="ECO:0000256" key="7">
    <source>
        <dbReference type="ARBA" id="ARBA00024701"/>
    </source>
</evidence>
<dbReference type="InterPro" id="IPR016032">
    <property type="entry name" value="Sig_transdc_resp-reg_C-effctor"/>
</dbReference>
<evidence type="ECO:0000256" key="3">
    <source>
        <dbReference type="ARBA" id="ARBA00023015"/>
    </source>
</evidence>
<dbReference type="Pfam" id="PF04542">
    <property type="entry name" value="Sigma70_r2"/>
    <property type="match status" value="1"/>
</dbReference>
<dbReference type="Pfam" id="PF08281">
    <property type="entry name" value="Sigma70_r4_2"/>
    <property type="match status" value="1"/>
</dbReference>
<dbReference type="NCBIfam" id="NF006148">
    <property type="entry name" value="PRK08295.1-5"/>
    <property type="match status" value="1"/>
</dbReference>
<dbReference type="InterPro" id="IPR036388">
    <property type="entry name" value="WH-like_DNA-bd_sf"/>
</dbReference>
<evidence type="ECO:0000256" key="1">
    <source>
        <dbReference type="ARBA" id="ARBA00007788"/>
    </source>
</evidence>
<dbReference type="PIRSF" id="PIRSF002939">
    <property type="entry name" value="RNA_polymerase_sigma-H_factor"/>
    <property type="match status" value="1"/>
</dbReference>
<accession>A0ABV1H7C0</accession>
<comment type="similarity">
    <text evidence="1">Belongs to the sigma-70 factor family.</text>
</comment>
<evidence type="ECO:0000256" key="4">
    <source>
        <dbReference type="ARBA" id="ARBA00023082"/>
    </source>
</evidence>
<sequence>MDLKQCSDEELIVRYRDGDTDAMDFIFERYKHLVRKKAKAMFLAGGDNDDLIQEGMIGLYKAIRDYNTDREASFATFASMCINRQMITAVAASNRKKNMPLNTYVSYDMPAGGDEDSDMCLVDILQSQTELNPEKLLIDKEHNWDLKSRLKEVLSTFEQQVLTYYLEGMDYTAIAKKMQKPPKSVDNALQRIRSKAARLTLEN</sequence>
<keyword evidence="3" id="KW-0805">Transcription regulation</keyword>
<organism evidence="9 10">
    <name type="scientific">Lachnospira intestinalis</name>
    <dbReference type="NCBI Taxonomy" id="3133158"/>
    <lineage>
        <taxon>Bacteria</taxon>
        <taxon>Bacillati</taxon>
        <taxon>Bacillota</taxon>
        <taxon>Clostridia</taxon>
        <taxon>Lachnospirales</taxon>
        <taxon>Lachnospiraceae</taxon>
        <taxon>Lachnospira</taxon>
    </lineage>
</organism>
<dbReference type="Gene3D" id="1.20.120.1810">
    <property type="match status" value="1"/>
</dbReference>
<dbReference type="SUPFAM" id="SSF88946">
    <property type="entry name" value="Sigma2 domain of RNA polymerase sigma factors"/>
    <property type="match status" value="1"/>
</dbReference>
<dbReference type="PANTHER" id="PTHR30385:SF1">
    <property type="entry name" value="RNA POLYMERASE SIGMA-H FACTOR"/>
    <property type="match status" value="1"/>
</dbReference>
<reference evidence="9" key="1">
    <citation type="submission" date="2024-03" db="EMBL/GenBank/DDBJ databases">
        <title>Human intestinal bacterial collection.</title>
        <authorList>
            <person name="Pauvert C."/>
            <person name="Hitch T.C.A."/>
            <person name="Clavel T."/>
        </authorList>
    </citation>
    <scope>NUCLEOTIDE SEQUENCE [LARGE SCALE GENOMIC DNA]</scope>
    <source>
        <strain evidence="9">CLA-AA-H89B</strain>
    </source>
</reference>
<dbReference type="InterPro" id="IPR007627">
    <property type="entry name" value="RNA_pol_sigma70_r2"/>
</dbReference>
<dbReference type="InterPro" id="IPR014284">
    <property type="entry name" value="RNA_pol_sigma-70_dom"/>
</dbReference>
<protein>
    <recommendedName>
        <fullName evidence="2">RNA polymerase sigma factor SigS</fullName>
    </recommendedName>
</protein>
<dbReference type="EMBL" id="JBBMFS010000006">
    <property type="protein sequence ID" value="MEQ2555052.1"/>
    <property type="molecule type" value="Genomic_DNA"/>
</dbReference>
<dbReference type="PROSITE" id="PS00715">
    <property type="entry name" value="SIGMA70_1"/>
    <property type="match status" value="1"/>
</dbReference>
<keyword evidence="4" id="KW-0731">Sigma factor</keyword>
<evidence type="ECO:0000256" key="5">
    <source>
        <dbReference type="ARBA" id="ARBA00023125"/>
    </source>
</evidence>
<dbReference type="Proteomes" id="UP001546774">
    <property type="component" value="Unassembled WGS sequence"/>
</dbReference>
<evidence type="ECO:0000313" key="10">
    <source>
        <dbReference type="Proteomes" id="UP001546774"/>
    </source>
</evidence>
<evidence type="ECO:0000256" key="2">
    <source>
        <dbReference type="ARBA" id="ARBA00021245"/>
    </source>
</evidence>
<name>A0ABV1H7C0_9FIRM</name>
<dbReference type="InterPro" id="IPR016371">
    <property type="entry name" value="RNA_pol_sigma-H_factor"/>
</dbReference>
<dbReference type="InterPro" id="IPR013325">
    <property type="entry name" value="RNA_pol_sigma_r2"/>
</dbReference>
<keyword evidence="10" id="KW-1185">Reference proteome</keyword>
<dbReference type="InterPro" id="IPR013249">
    <property type="entry name" value="RNA_pol_sigma70_r4_t2"/>
</dbReference>
<evidence type="ECO:0000256" key="6">
    <source>
        <dbReference type="ARBA" id="ARBA00023163"/>
    </source>
</evidence>
<keyword evidence="5" id="KW-0238">DNA-binding</keyword>
<dbReference type="Gene3D" id="1.10.10.10">
    <property type="entry name" value="Winged helix-like DNA-binding domain superfamily/Winged helix DNA-binding domain"/>
    <property type="match status" value="1"/>
</dbReference>
<comment type="function">
    <text evidence="7">Sigma factors are initiation factors that promote the attachment of RNA polymerase to specific initiation sites and are then released. Sigma-S contributes to the protection against external stress, thus playing a role in cellular fitness and survival.</text>
</comment>
<evidence type="ECO:0000259" key="8">
    <source>
        <dbReference type="PROSITE" id="PS00715"/>
    </source>
</evidence>
<evidence type="ECO:0000313" key="9">
    <source>
        <dbReference type="EMBL" id="MEQ2555052.1"/>
    </source>
</evidence>
<comment type="caution">
    <text evidence="9">The sequence shown here is derived from an EMBL/GenBank/DDBJ whole genome shotgun (WGS) entry which is preliminary data.</text>
</comment>
<dbReference type="InterPro" id="IPR000943">
    <property type="entry name" value="RNA_pol_sigma70"/>
</dbReference>
<feature type="domain" description="RNA polymerase sigma-70" evidence="8">
    <location>
        <begin position="50"/>
        <end position="63"/>
    </location>
</feature>